<feature type="non-terminal residue" evidence="5">
    <location>
        <position position="1"/>
    </location>
</feature>
<dbReference type="GO" id="GO:0048487">
    <property type="term" value="F:beta-tubulin binding"/>
    <property type="evidence" value="ECO:0007669"/>
    <property type="project" value="TreeGrafter"/>
</dbReference>
<evidence type="ECO:0000259" key="4">
    <source>
        <dbReference type="Pfam" id="PF15927"/>
    </source>
</evidence>
<feature type="compositionally biased region" description="Basic and acidic residues" evidence="3">
    <location>
        <begin position="199"/>
        <end position="218"/>
    </location>
</feature>
<accession>A0A8J6A7R5</accession>
<dbReference type="PRINTS" id="PR02043">
    <property type="entry name" value="CANCERSCCP1"/>
</dbReference>
<dbReference type="InterPro" id="IPR023247">
    <property type="entry name" value="IC97/Dnai7-like"/>
</dbReference>
<dbReference type="EMBL" id="JAGFMF010011760">
    <property type="protein sequence ID" value="KAG8513797.1"/>
    <property type="molecule type" value="Genomic_DNA"/>
</dbReference>
<dbReference type="GO" id="GO:0008017">
    <property type="term" value="F:microtubule binding"/>
    <property type="evidence" value="ECO:0007669"/>
    <property type="project" value="TreeGrafter"/>
</dbReference>
<evidence type="ECO:0000256" key="1">
    <source>
        <dbReference type="ARBA" id="ARBA00024332"/>
    </source>
</evidence>
<evidence type="ECO:0000313" key="5">
    <source>
        <dbReference type="EMBL" id="KAG8513797.1"/>
    </source>
</evidence>
<dbReference type="AlphaFoldDB" id="A0A8J6A7R5"/>
<evidence type="ECO:0000256" key="2">
    <source>
        <dbReference type="ARBA" id="ARBA00024414"/>
    </source>
</evidence>
<comment type="similarity">
    <text evidence="1">Belongs to the DNAI7 family.</text>
</comment>
<sequence>MNFHRNEPSTFFPQWNHYLRCDGSPDPSVAQEINTFISLWKEETNETFEEVIQKSKLVLHLIEKLKFILLDTPPYELQTKNIIQYQGSILELQELLHFKFNIATEILLRHASALADLDSGNMEKVIQDENITLYVWANLKKNPRYKNIRFSNTEVGFEIPRILATSNIALRVLHTHYDHVSPLHPVAASLQEDTSAETELVKDQDKTVEEEAVSREPQEEPSQPEEEASSVRGEETEVEVQDAEAPR</sequence>
<dbReference type="Pfam" id="PF15927">
    <property type="entry name" value="Casc1_N"/>
    <property type="match status" value="1"/>
</dbReference>
<dbReference type="PANTHER" id="PTHR20929:SF11">
    <property type="entry name" value="DYNEIN AXONEMAL INTERMEDIATE CHAIN 7"/>
    <property type="match status" value="1"/>
</dbReference>
<reference evidence="5" key="1">
    <citation type="journal article" date="2021" name="Evol. Appl.">
        <title>The genome of the Pyrenean desman and the effects of bottlenecks and inbreeding on the genomic landscape of an endangered species.</title>
        <authorList>
            <person name="Escoda L."/>
            <person name="Castresana J."/>
        </authorList>
    </citation>
    <scope>NUCLEOTIDE SEQUENCE</scope>
    <source>
        <strain evidence="5">IBE-C5619</strain>
    </source>
</reference>
<dbReference type="GO" id="GO:0005930">
    <property type="term" value="C:axoneme"/>
    <property type="evidence" value="ECO:0007669"/>
    <property type="project" value="TreeGrafter"/>
</dbReference>
<feature type="domain" description="IC97/Casc1 N-terminal" evidence="4">
    <location>
        <begin position="14"/>
        <end position="144"/>
    </location>
</feature>
<organism evidence="5 6">
    <name type="scientific">Galemys pyrenaicus</name>
    <name type="common">Iberian desman</name>
    <name type="synonym">Pyrenean desman</name>
    <dbReference type="NCBI Taxonomy" id="202257"/>
    <lineage>
        <taxon>Eukaryota</taxon>
        <taxon>Metazoa</taxon>
        <taxon>Chordata</taxon>
        <taxon>Craniata</taxon>
        <taxon>Vertebrata</taxon>
        <taxon>Euteleostomi</taxon>
        <taxon>Mammalia</taxon>
        <taxon>Eutheria</taxon>
        <taxon>Laurasiatheria</taxon>
        <taxon>Eulipotyphla</taxon>
        <taxon>Talpidae</taxon>
        <taxon>Galemys</taxon>
    </lineage>
</organism>
<gene>
    <name evidence="5" type="ORF">J0S82_000466</name>
</gene>
<keyword evidence="6" id="KW-1185">Reference proteome</keyword>
<dbReference type="OrthoDB" id="297923at2759"/>
<evidence type="ECO:0000256" key="3">
    <source>
        <dbReference type="SAM" id="MobiDB-lite"/>
    </source>
</evidence>
<dbReference type="Proteomes" id="UP000700334">
    <property type="component" value="Unassembled WGS sequence"/>
</dbReference>
<name>A0A8J6A7R5_GALPY</name>
<protein>
    <recommendedName>
        <fullName evidence="2">Dynein axonemal intermediate chain 7</fullName>
    </recommendedName>
</protein>
<proteinExistence type="inferred from homology"/>
<feature type="compositionally biased region" description="Acidic residues" evidence="3">
    <location>
        <begin position="236"/>
        <end position="247"/>
    </location>
</feature>
<feature type="region of interest" description="Disordered" evidence="3">
    <location>
        <begin position="192"/>
        <end position="247"/>
    </location>
</feature>
<dbReference type="PANTHER" id="PTHR20929">
    <property type="entry name" value="LUNG ADENOMA SUSCEPTIBILITY 1-RELATED"/>
    <property type="match status" value="1"/>
</dbReference>
<comment type="caution">
    <text evidence="5">The sequence shown here is derived from an EMBL/GenBank/DDBJ whole genome shotgun (WGS) entry which is preliminary data.</text>
</comment>
<dbReference type="InterPro" id="IPR031826">
    <property type="entry name" value="IC97/Casc1_N"/>
</dbReference>
<evidence type="ECO:0000313" key="6">
    <source>
        <dbReference type="Proteomes" id="UP000700334"/>
    </source>
</evidence>